<dbReference type="PANTHER" id="PTHR33867:SF1">
    <property type="entry name" value="RIBOSOME MATURATION FACTOR RIMP"/>
    <property type="match status" value="1"/>
</dbReference>
<dbReference type="Pfam" id="PF02576">
    <property type="entry name" value="RimP_N"/>
    <property type="match status" value="1"/>
</dbReference>
<evidence type="ECO:0000313" key="5">
    <source>
        <dbReference type="EMBL" id="MBC5615962.1"/>
    </source>
</evidence>
<organism evidence="5 6">
    <name type="scientific">Alistipes hominis</name>
    <dbReference type="NCBI Taxonomy" id="2763015"/>
    <lineage>
        <taxon>Bacteria</taxon>
        <taxon>Pseudomonadati</taxon>
        <taxon>Bacteroidota</taxon>
        <taxon>Bacteroidia</taxon>
        <taxon>Bacteroidales</taxon>
        <taxon>Rikenellaceae</taxon>
        <taxon>Alistipes</taxon>
    </lineage>
</organism>
<protein>
    <recommendedName>
        <fullName evidence="3">Ribosome maturation factor RimP</fullName>
    </recommendedName>
</protein>
<dbReference type="Proteomes" id="UP000636891">
    <property type="component" value="Unassembled WGS sequence"/>
</dbReference>
<dbReference type="InterPro" id="IPR028989">
    <property type="entry name" value="RimP_N"/>
</dbReference>
<evidence type="ECO:0000256" key="1">
    <source>
        <dbReference type="ARBA" id="ARBA00022490"/>
    </source>
</evidence>
<dbReference type="Gene3D" id="3.30.300.70">
    <property type="entry name" value="RimP-like superfamily, N-terminal"/>
    <property type="match status" value="1"/>
</dbReference>
<feature type="domain" description="Ribosome maturation factor RimP N-terminal" evidence="4">
    <location>
        <begin position="16"/>
        <end position="75"/>
    </location>
</feature>
<keyword evidence="2 3" id="KW-0690">Ribosome biogenesis</keyword>
<evidence type="ECO:0000256" key="2">
    <source>
        <dbReference type="ARBA" id="ARBA00022517"/>
    </source>
</evidence>
<dbReference type="InterPro" id="IPR003728">
    <property type="entry name" value="Ribosome_maturation_RimP"/>
</dbReference>
<dbReference type="SUPFAM" id="SSF75420">
    <property type="entry name" value="YhbC-like, N-terminal domain"/>
    <property type="match status" value="1"/>
</dbReference>
<name>A0ABR7CJW9_9BACT</name>
<dbReference type="EMBL" id="JACOOK010000001">
    <property type="protein sequence ID" value="MBC5615962.1"/>
    <property type="molecule type" value="Genomic_DNA"/>
</dbReference>
<accession>A0ABR7CJW9</accession>
<comment type="caution">
    <text evidence="5">The sequence shown here is derived from an EMBL/GenBank/DDBJ whole genome shotgun (WGS) entry which is preliminary data.</text>
</comment>
<gene>
    <name evidence="3 5" type="primary">rimP</name>
    <name evidence="5" type="ORF">H8S08_02870</name>
</gene>
<comment type="function">
    <text evidence="3">Required for maturation of 30S ribosomal subunits.</text>
</comment>
<dbReference type="HAMAP" id="MF_01077">
    <property type="entry name" value="RimP"/>
    <property type="match status" value="1"/>
</dbReference>
<evidence type="ECO:0000259" key="4">
    <source>
        <dbReference type="Pfam" id="PF02576"/>
    </source>
</evidence>
<sequence>MIDTERIREIIDEKLAGTDLFLVGIRQSPSNEIEITIDSDTSVGIDRCAELSRAVEEAFDRDAEDFELTVMSAGIGQPLTMLRQYRKLIGREVEAVLKDGSKLTAVLKDASAEALTLSYSEKVAVEGKKRRVSVERERTIPLAEIKTTREHLRFK</sequence>
<comment type="subcellular location">
    <subcellularLocation>
        <location evidence="3">Cytoplasm</location>
    </subcellularLocation>
</comment>
<evidence type="ECO:0000256" key="3">
    <source>
        <dbReference type="HAMAP-Rule" id="MF_01077"/>
    </source>
</evidence>
<keyword evidence="6" id="KW-1185">Reference proteome</keyword>
<dbReference type="NCBIfam" id="NF002531">
    <property type="entry name" value="PRK02001.1"/>
    <property type="match status" value="1"/>
</dbReference>
<comment type="similarity">
    <text evidence="3">Belongs to the RimP family.</text>
</comment>
<reference evidence="5 6" key="1">
    <citation type="submission" date="2020-08" db="EMBL/GenBank/DDBJ databases">
        <title>Genome public.</title>
        <authorList>
            <person name="Liu C."/>
            <person name="Sun Q."/>
        </authorList>
    </citation>
    <scope>NUCLEOTIDE SEQUENCE [LARGE SCALE GENOMIC DNA]</scope>
    <source>
        <strain evidence="5 6">New-7</strain>
    </source>
</reference>
<keyword evidence="1 3" id="KW-0963">Cytoplasm</keyword>
<dbReference type="RefSeq" id="WP_055202081.1">
    <property type="nucleotide sequence ID" value="NZ_JACOOK010000001.1"/>
</dbReference>
<dbReference type="PANTHER" id="PTHR33867">
    <property type="entry name" value="RIBOSOME MATURATION FACTOR RIMP"/>
    <property type="match status" value="1"/>
</dbReference>
<proteinExistence type="inferred from homology"/>
<dbReference type="InterPro" id="IPR035956">
    <property type="entry name" value="RimP_N_sf"/>
</dbReference>
<evidence type="ECO:0000313" key="6">
    <source>
        <dbReference type="Proteomes" id="UP000636891"/>
    </source>
</evidence>